<proteinExistence type="predicted"/>
<dbReference type="AlphaFoldDB" id="A0A7C3PGE3"/>
<sequence>MALYKSRRCWWKYVNKNYRYLFPRLCDRTRYGRRLKRLRVAIEKLRQHLLFLMNVDLSQLRVVDSFPLTLCHLRRLGSSTQPFEYYASIGYCAAKREYFYGLRVHLITDACGVIVGYLLSPGHVHDTKGLVFLLQELSGLDQLMGLIITLLGDKGYTGEQLAHRLKQEFGVELLAMQREYDQQLLGKSAYNELVGSARKIIETTISVLATSLNANWTYARSITGLATNLVAKMTAFTLGNYLNRLMGEPVLQVTSIVN</sequence>
<organism evidence="2">
    <name type="scientific">Oscillatoriales cyanobacterium SpSt-418</name>
    <dbReference type="NCBI Taxonomy" id="2282169"/>
    <lineage>
        <taxon>Bacteria</taxon>
        <taxon>Bacillati</taxon>
        <taxon>Cyanobacteriota</taxon>
        <taxon>Cyanophyceae</taxon>
        <taxon>Oscillatoriophycideae</taxon>
        <taxon>Oscillatoriales</taxon>
    </lineage>
</organism>
<name>A0A7C3PGE3_9CYAN</name>
<dbReference type="Pfam" id="PF13612">
    <property type="entry name" value="DDE_Tnp_1_3"/>
    <property type="match status" value="1"/>
</dbReference>
<protein>
    <submittedName>
        <fullName evidence="2">IS982 family transposase</fullName>
    </submittedName>
</protein>
<reference evidence="2" key="1">
    <citation type="journal article" date="2020" name="mSystems">
        <title>Genome- and Community-Level Interaction Insights into Carbon Utilization and Element Cycling Functions of Hydrothermarchaeota in Hydrothermal Sediment.</title>
        <authorList>
            <person name="Zhou Z."/>
            <person name="Liu Y."/>
            <person name="Xu W."/>
            <person name="Pan J."/>
            <person name="Luo Z.H."/>
            <person name="Li M."/>
        </authorList>
    </citation>
    <scope>NUCLEOTIDE SEQUENCE [LARGE SCALE GENOMIC DNA]</scope>
    <source>
        <strain evidence="2">SpSt-418</strain>
    </source>
</reference>
<dbReference type="NCBIfam" id="NF033520">
    <property type="entry name" value="transpos_IS982"/>
    <property type="match status" value="1"/>
</dbReference>
<comment type="caution">
    <text evidence="2">The sequence shown here is derived from an EMBL/GenBank/DDBJ whole genome shotgun (WGS) entry which is preliminary data.</text>
</comment>
<evidence type="ECO:0000313" key="2">
    <source>
        <dbReference type="EMBL" id="HFM99673.1"/>
    </source>
</evidence>
<accession>A0A7C3PGE3</accession>
<feature type="domain" description="Transposase DDE" evidence="1">
    <location>
        <begin position="59"/>
        <end position="220"/>
    </location>
</feature>
<dbReference type="InterPro" id="IPR025668">
    <property type="entry name" value="Tnp_DDE_dom"/>
</dbReference>
<evidence type="ECO:0000259" key="1">
    <source>
        <dbReference type="Pfam" id="PF13612"/>
    </source>
</evidence>
<gene>
    <name evidence="2" type="ORF">ENR64_18320</name>
</gene>
<dbReference type="EMBL" id="DSRU01000261">
    <property type="protein sequence ID" value="HFM99673.1"/>
    <property type="molecule type" value="Genomic_DNA"/>
</dbReference>